<accession>A0A117M119</accession>
<keyword evidence="6 7" id="KW-0472">Membrane</keyword>
<evidence type="ECO:0008006" key="10">
    <source>
        <dbReference type="Google" id="ProtNLM"/>
    </source>
</evidence>
<protein>
    <recommendedName>
        <fullName evidence="10">Sulfate exporter family transporter</fullName>
    </recommendedName>
</protein>
<evidence type="ECO:0000256" key="4">
    <source>
        <dbReference type="ARBA" id="ARBA00022692"/>
    </source>
</evidence>
<evidence type="ECO:0000256" key="6">
    <source>
        <dbReference type="ARBA" id="ARBA00023136"/>
    </source>
</evidence>
<feature type="transmembrane region" description="Helical" evidence="7">
    <location>
        <begin position="175"/>
        <end position="195"/>
    </location>
</feature>
<dbReference type="Proteomes" id="UP000053860">
    <property type="component" value="Unassembled WGS sequence"/>
</dbReference>
<dbReference type="Pfam" id="PF03601">
    <property type="entry name" value="Cons_hypoth698"/>
    <property type="match status" value="1"/>
</dbReference>
<dbReference type="PANTHER" id="PTHR30106:SF1">
    <property type="entry name" value="UPF0324 MEMBRANE PROTEIN FN0533"/>
    <property type="match status" value="1"/>
</dbReference>
<feature type="transmembrane region" description="Helical" evidence="7">
    <location>
        <begin position="35"/>
        <end position="52"/>
    </location>
</feature>
<gene>
    <name evidence="8" type="ORF">XD92_0262</name>
</gene>
<feature type="transmembrane region" description="Helical" evidence="7">
    <location>
        <begin position="143"/>
        <end position="163"/>
    </location>
</feature>
<organism evidence="8 9">
    <name type="scientific">Proteiniphilum acetatigenes</name>
    <dbReference type="NCBI Taxonomy" id="294710"/>
    <lineage>
        <taxon>Bacteria</taxon>
        <taxon>Pseudomonadati</taxon>
        <taxon>Bacteroidota</taxon>
        <taxon>Bacteroidia</taxon>
        <taxon>Bacteroidales</taxon>
        <taxon>Dysgonomonadaceae</taxon>
        <taxon>Proteiniphilum</taxon>
    </lineage>
</organism>
<evidence type="ECO:0000313" key="9">
    <source>
        <dbReference type="Proteomes" id="UP000053860"/>
    </source>
</evidence>
<feature type="transmembrane region" description="Helical" evidence="7">
    <location>
        <begin position="12"/>
        <end position="29"/>
    </location>
</feature>
<evidence type="ECO:0000256" key="2">
    <source>
        <dbReference type="ARBA" id="ARBA00007977"/>
    </source>
</evidence>
<comment type="similarity">
    <text evidence="2">Belongs to the UPF0324 family.</text>
</comment>
<feature type="transmembrane region" description="Helical" evidence="7">
    <location>
        <begin position="264"/>
        <end position="285"/>
    </location>
</feature>
<reference evidence="9" key="1">
    <citation type="journal article" date="2015" name="MBio">
        <title>Genome-Resolved Metagenomic Analysis Reveals Roles for Candidate Phyla and Other Microbial Community Members in Biogeochemical Transformations in Oil Reservoirs.</title>
        <authorList>
            <person name="Hu P."/>
            <person name="Tom L."/>
            <person name="Singh A."/>
            <person name="Thomas B.C."/>
            <person name="Baker B.J."/>
            <person name="Piceno Y.M."/>
            <person name="Andersen G.L."/>
            <person name="Banfield J.F."/>
        </authorList>
    </citation>
    <scope>NUCLEOTIDE SEQUENCE [LARGE SCALE GENOMIC DNA]</scope>
</reference>
<evidence type="ECO:0000256" key="1">
    <source>
        <dbReference type="ARBA" id="ARBA00004651"/>
    </source>
</evidence>
<dbReference type="PANTHER" id="PTHR30106">
    <property type="entry name" value="INNER MEMBRANE PROTEIN YEIH-RELATED"/>
    <property type="match status" value="1"/>
</dbReference>
<feature type="transmembrane region" description="Helical" evidence="7">
    <location>
        <begin position="90"/>
        <end position="111"/>
    </location>
</feature>
<feature type="transmembrane region" description="Helical" evidence="7">
    <location>
        <begin position="368"/>
        <end position="391"/>
    </location>
</feature>
<comment type="subcellular location">
    <subcellularLocation>
        <location evidence="1">Cell membrane</location>
        <topology evidence="1">Multi-pass membrane protein</topology>
    </subcellularLocation>
</comment>
<keyword evidence="5 7" id="KW-1133">Transmembrane helix</keyword>
<evidence type="ECO:0000313" key="8">
    <source>
        <dbReference type="EMBL" id="KUK78504.1"/>
    </source>
</evidence>
<feature type="transmembrane region" description="Helical" evidence="7">
    <location>
        <begin position="305"/>
        <end position="323"/>
    </location>
</feature>
<feature type="transmembrane region" description="Helical" evidence="7">
    <location>
        <begin position="343"/>
        <end position="361"/>
    </location>
</feature>
<dbReference type="AlphaFoldDB" id="A0A117M119"/>
<feature type="transmembrane region" description="Helical" evidence="7">
    <location>
        <begin position="233"/>
        <end position="252"/>
    </location>
</feature>
<evidence type="ECO:0000256" key="7">
    <source>
        <dbReference type="SAM" id="Phobius"/>
    </source>
</evidence>
<feature type="transmembrane region" description="Helical" evidence="7">
    <location>
        <begin position="201"/>
        <end position="221"/>
    </location>
</feature>
<keyword evidence="3" id="KW-1003">Cell membrane</keyword>
<evidence type="ECO:0000256" key="3">
    <source>
        <dbReference type="ARBA" id="ARBA00022475"/>
    </source>
</evidence>
<dbReference type="InterPro" id="IPR018383">
    <property type="entry name" value="UPF0324_pro"/>
</dbReference>
<proteinExistence type="inferred from homology"/>
<dbReference type="EMBL" id="LGGN01000026">
    <property type="protein sequence ID" value="KUK78504.1"/>
    <property type="molecule type" value="Genomic_DNA"/>
</dbReference>
<sequence length="394" mass="43106">MLKSLKSEDWVATLMGAVILVLVILVPSVMKNYTYMSMTIAILAYLGYLFMGNKDNGRFLLSFAVVYLLAWLATYITGLAPIRTIGLESVFFAVIIGLLIRNTVGLPKWLAPAVKSEYYIKAGLVILGSSILFNEIMKAGALGMVQAIIVVLSVWFFSFWIAGRMFRIDKEMSTLLSSAVSICGVSAAIATSGAIKGDPKKLSFVISLVLIIAIPMMYLLPYLSQWMGLSEEVAGAWVGGTIDTTAAVVASGKFIGETAEQYSVIIKSAQNVLLGVAAFVISIYWSYKGTNSDIRPSGRVLWDRFPKFVIGFLIASLVFSFAFDAETGKALSGVGNKGARSLLFSLAFVCIGLETDFRYIFKPENAKYIWSFLTAQTFNILLTLLVAWLLFRSI</sequence>
<evidence type="ECO:0000256" key="5">
    <source>
        <dbReference type="ARBA" id="ARBA00022989"/>
    </source>
</evidence>
<dbReference type="GO" id="GO:0005886">
    <property type="term" value="C:plasma membrane"/>
    <property type="evidence" value="ECO:0007669"/>
    <property type="project" value="UniProtKB-SubCell"/>
</dbReference>
<keyword evidence="4 7" id="KW-0812">Transmembrane</keyword>
<name>A0A117M119_9BACT</name>
<comment type="caution">
    <text evidence="8">The sequence shown here is derived from an EMBL/GenBank/DDBJ whole genome shotgun (WGS) entry which is preliminary data.</text>
</comment>
<dbReference type="PATRIC" id="fig|294710.3.peg.484"/>
<feature type="transmembrane region" description="Helical" evidence="7">
    <location>
        <begin position="59"/>
        <end position="78"/>
    </location>
</feature>